<dbReference type="SUPFAM" id="SSF56281">
    <property type="entry name" value="Metallo-hydrolase/oxidoreductase"/>
    <property type="match status" value="1"/>
</dbReference>
<dbReference type="STRING" id="1262450.S3CFI4"/>
<name>S3CFI4_OPHP1</name>
<dbReference type="VEuPathDB" id="FungiDB:F503_05991"/>
<dbReference type="InterPro" id="IPR044528">
    <property type="entry name" value="POD-like_MBL-fold"/>
</dbReference>
<evidence type="ECO:0000256" key="1">
    <source>
        <dbReference type="ARBA" id="ARBA00022723"/>
    </source>
</evidence>
<dbReference type="GO" id="GO:0006749">
    <property type="term" value="P:glutathione metabolic process"/>
    <property type="evidence" value="ECO:0007669"/>
    <property type="project" value="InterPro"/>
</dbReference>
<dbReference type="AlphaFoldDB" id="S3CFI4"/>
<dbReference type="InterPro" id="IPR051682">
    <property type="entry name" value="Mito_Persulfide_Diox"/>
</dbReference>
<dbReference type="GO" id="GO:0046872">
    <property type="term" value="F:metal ion binding"/>
    <property type="evidence" value="ECO:0007669"/>
    <property type="project" value="UniProtKB-KW"/>
</dbReference>
<keyword evidence="4" id="KW-1185">Reference proteome</keyword>
<evidence type="ECO:0000313" key="4">
    <source>
        <dbReference type="Proteomes" id="UP000016923"/>
    </source>
</evidence>
<evidence type="ECO:0000259" key="2">
    <source>
        <dbReference type="SMART" id="SM00849"/>
    </source>
</evidence>
<sequence length="372" mass="41514">MSLLSPARTMMPGALYRRNPRTLIRLFITSTAPTVACNSHIIKSCRPLSGLCLPRSSLYGFSYSTHSAMAAPLTVPEPIVHDVFEPRTGTLQYVVADPATKSCVIIDPVLDFDDTSRNIDTDSADALLALVRKHGYHVERILETHAHADHITAASYLQSRLAQEQNHKPPIGIGKRITQVQKLFGERYSVVPAEYKTVFDILFGDNETFSIGALTATVMHLPGHTPDHLGYKIGDNVFCGDSLFNADIGTARCDFPGGNADDLFRSGKTLLSLPEHTKIWTGHDYPPQDRGAPEPWMTVHGHREQNKHLRDGVSRDEFVALRRERDAKLGEPRLLHQSLQINIRGGRFPQPTASGHRMLLMPFKFKPKDLQW</sequence>
<dbReference type="Proteomes" id="UP000016923">
    <property type="component" value="Unassembled WGS sequence"/>
</dbReference>
<dbReference type="GO" id="GO:0070813">
    <property type="term" value="P:hydrogen sulfide metabolic process"/>
    <property type="evidence" value="ECO:0007669"/>
    <property type="project" value="TreeGrafter"/>
</dbReference>
<protein>
    <recommendedName>
        <fullName evidence="2">Metallo-beta-lactamase domain-containing protein</fullName>
    </recommendedName>
</protein>
<dbReference type="eggNOG" id="KOG0814">
    <property type="taxonomic scope" value="Eukaryota"/>
</dbReference>
<dbReference type="Pfam" id="PF00753">
    <property type="entry name" value="Lactamase_B"/>
    <property type="match status" value="1"/>
</dbReference>
<reference evidence="3 4" key="1">
    <citation type="journal article" date="2013" name="BMC Genomics">
        <title>The genome and transcriptome of the pine saprophyte Ophiostoma piceae, and a comparison with the bark beetle-associated pine pathogen Grosmannia clavigera.</title>
        <authorList>
            <person name="Haridas S."/>
            <person name="Wang Y."/>
            <person name="Lim L."/>
            <person name="Massoumi Alamouti S."/>
            <person name="Jackman S."/>
            <person name="Docking R."/>
            <person name="Robertson G."/>
            <person name="Birol I."/>
            <person name="Bohlmann J."/>
            <person name="Breuil C."/>
        </authorList>
    </citation>
    <scope>NUCLEOTIDE SEQUENCE [LARGE SCALE GENOMIC DNA]</scope>
    <source>
        <strain evidence="3 4">UAMH 11346</strain>
    </source>
</reference>
<organism evidence="3 4">
    <name type="scientific">Ophiostoma piceae (strain UAMH 11346)</name>
    <name type="common">Sap stain fungus</name>
    <dbReference type="NCBI Taxonomy" id="1262450"/>
    <lineage>
        <taxon>Eukaryota</taxon>
        <taxon>Fungi</taxon>
        <taxon>Dikarya</taxon>
        <taxon>Ascomycota</taxon>
        <taxon>Pezizomycotina</taxon>
        <taxon>Sordariomycetes</taxon>
        <taxon>Sordariomycetidae</taxon>
        <taxon>Ophiostomatales</taxon>
        <taxon>Ophiostomataceae</taxon>
        <taxon>Ophiostoma</taxon>
    </lineage>
</organism>
<dbReference type="FunFam" id="3.60.15.10:FF:000033">
    <property type="entry name" value="MBL fold metallo-hydrolase"/>
    <property type="match status" value="1"/>
</dbReference>
<dbReference type="SMART" id="SM00849">
    <property type="entry name" value="Lactamase_B"/>
    <property type="match status" value="1"/>
</dbReference>
<dbReference type="HOGENOM" id="CLU_030571_6_0_1"/>
<gene>
    <name evidence="3" type="ORF">F503_05991</name>
</gene>
<dbReference type="EMBL" id="KE148146">
    <property type="protein sequence ID" value="EPE10896.1"/>
    <property type="molecule type" value="Genomic_DNA"/>
</dbReference>
<accession>S3CFI4</accession>
<dbReference type="PANTHER" id="PTHR43084:SF1">
    <property type="entry name" value="PERSULFIDE DIOXYGENASE ETHE1, MITOCHONDRIAL"/>
    <property type="match status" value="1"/>
</dbReference>
<evidence type="ECO:0000313" key="3">
    <source>
        <dbReference type="EMBL" id="EPE10896.1"/>
    </source>
</evidence>
<dbReference type="InterPro" id="IPR001279">
    <property type="entry name" value="Metallo-B-lactamas"/>
</dbReference>
<dbReference type="OrthoDB" id="449487at2759"/>
<proteinExistence type="predicted"/>
<dbReference type="GO" id="GO:0050313">
    <property type="term" value="F:sulfur dioxygenase activity"/>
    <property type="evidence" value="ECO:0007669"/>
    <property type="project" value="InterPro"/>
</dbReference>
<dbReference type="InterPro" id="IPR036866">
    <property type="entry name" value="RibonucZ/Hydroxyglut_hydro"/>
</dbReference>
<dbReference type="OMA" id="GTWQYLI"/>
<keyword evidence="1" id="KW-0479">Metal-binding</keyword>
<feature type="domain" description="Metallo-beta-lactamase" evidence="2">
    <location>
        <begin position="89"/>
        <end position="283"/>
    </location>
</feature>
<dbReference type="PANTHER" id="PTHR43084">
    <property type="entry name" value="PERSULFIDE DIOXYGENASE ETHE1"/>
    <property type="match status" value="1"/>
</dbReference>
<dbReference type="Gene3D" id="3.60.15.10">
    <property type="entry name" value="Ribonuclease Z/Hydroxyacylglutathione hydrolase-like"/>
    <property type="match status" value="1"/>
</dbReference>
<dbReference type="CDD" id="cd07724">
    <property type="entry name" value="POD-like_MBL-fold"/>
    <property type="match status" value="1"/>
</dbReference>